<name>M1Q6B8_METMZ</name>
<dbReference type="HOGENOM" id="CLU_3057144_0_0_2"/>
<gene>
    <name evidence="1" type="ORF">MmTuc01_2568</name>
</gene>
<reference evidence="1 2" key="1">
    <citation type="journal article" date="2013" name="Genome Announc.">
        <title>Complete Genome of a Methanosarcina mazei Strain Isolated from Sediment Samples from an Amazonian Flooded Area.</title>
        <authorList>
            <person name="Assis das Gracas D."/>
            <person name="Thiago Juca Ramos R."/>
            <person name="Vieira Araujo A.C."/>
            <person name="Zahlouth R."/>
            <person name="Ribeiro Carneiro A."/>
            <person name="Souza Lopes T."/>
            <person name="Azevedo Barauna R."/>
            <person name="Azevedo V."/>
            <person name="Cruz Schneider M.P."/>
            <person name="Pellizari V.H."/>
            <person name="Silva A."/>
        </authorList>
    </citation>
    <scope>NUCLEOTIDE SEQUENCE [LARGE SCALE GENOMIC DNA]</scope>
    <source>
        <strain evidence="1 2">Tuc01</strain>
    </source>
</reference>
<proteinExistence type="predicted"/>
<dbReference type="KEGG" id="mmaz:MmTuc01_2568"/>
<protein>
    <submittedName>
        <fullName evidence="1">Uncharacterized protein</fullName>
    </submittedName>
</protein>
<evidence type="ECO:0000313" key="1">
    <source>
        <dbReference type="EMBL" id="AGF97870.1"/>
    </source>
</evidence>
<dbReference type="Proteomes" id="UP000011718">
    <property type="component" value="Chromosome"/>
</dbReference>
<sequence>MLARIPDRRFCWHLASMNFFRELDIEDCPEMLKKKFLFLKGLKPSAVNQYIYY</sequence>
<dbReference type="EMBL" id="CP004144">
    <property type="protein sequence ID" value="AGF97870.1"/>
    <property type="molecule type" value="Genomic_DNA"/>
</dbReference>
<accession>M1Q6B8</accession>
<dbReference type="AlphaFoldDB" id="M1Q6B8"/>
<organism evidence="1 2">
    <name type="scientific">Methanosarcina mazei Tuc01</name>
    <dbReference type="NCBI Taxonomy" id="1236903"/>
    <lineage>
        <taxon>Archaea</taxon>
        <taxon>Methanobacteriati</taxon>
        <taxon>Methanobacteriota</taxon>
        <taxon>Stenosarchaea group</taxon>
        <taxon>Methanomicrobia</taxon>
        <taxon>Methanosarcinales</taxon>
        <taxon>Methanosarcinaceae</taxon>
        <taxon>Methanosarcina</taxon>
    </lineage>
</organism>
<dbReference type="BioCyc" id="MMAZ1236903:G139K-2454-MONOMER"/>
<evidence type="ECO:0000313" key="2">
    <source>
        <dbReference type="Proteomes" id="UP000011718"/>
    </source>
</evidence>